<dbReference type="RefSeq" id="XP_046006643.1">
    <property type="nucleotide sequence ID" value="XM_046161110.1"/>
</dbReference>
<evidence type="ECO:0000256" key="2">
    <source>
        <dbReference type="ARBA" id="ARBA00009508"/>
    </source>
</evidence>
<dbReference type="InterPro" id="IPR045293">
    <property type="entry name" value="Complex1_LYR_LYRM2"/>
</dbReference>
<proteinExistence type="inferred from homology"/>
<dbReference type="InterPro" id="IPR008011">
    <property type="entry name" value="Complex1_LYR_dom"/>
</dbReference>
<comment type="function">
    <text evidence="6">Involved in efficient integration of the N-module into mitochondrial respiratory chain complex I.</text>
</comment>
<gene>
    <name evidence="8" type="ORF">B0I36DRAFT_38641</name>
</gene>
<dbReference type="Proteomes" id="UP000756346">
    <property type="component" value="Unassembled WGS sequence"/>
</dbReference>
<comment type="caution">
    <text evidence="8">The sequence shown here is derived from an EMBL/GenBank/DDBJ whole genome shotgun (WGS) entry which is preliminary data.</text>
</comment>
<dbReference type="Pfam" id="PF05347">
    <property type="entry name" value="Complex1_LYR"/>
    <property type="match status" value="1"/>
</dbReference>
<accession>A0A9P9BKC8</accession>
<dbReference type="PANTHER" id="PTHR13675">
    <property type="entry name" value="LYR MOTIF-CONTAINING PROTEIN 2"/>
    <property type="match status" value="1"/>
</dbReference>
<sequence length="134" mass="15365">MRSLRCLRAAFGPRAVVRHLTSSSTLASPPTKRKHRLGQTMSLEHVSLLRIYLSSDRTSRPGLFVQRSRALALYRTICRGCSRIQDPTTRRETQGFARAEFERHRSVSDLGHIRYLLSTGKTEWDGMQRYIGSM</sequence>
<dbReference type="CDD" id="cd20262">
    <property type="entry name" value="Complex1_LYR_LYRM2"/>
    <property type="match status" value="1"/>
</dbReference>
<dbReference type="GO" id="GO:0005739">
    <property type="term" value="C:mitochondrion"/>
    <property type="evidence" value="ECO:0007669"/>
    <property type="project" value="UniProtKB-SubCell"/>
</dbReference>
<keyword evidence="9" id="KW-1185">Reference proteome</keyword>
<keyword evidence="3" id="KW-0809">Transit peptide</keyword>
<organism evidence="8 9">
    <name type="scientific">Microdochium trichocladiopsis</name>
    <dbReference type="NCBI Taxonomy" id="1682393"/>
    <lineage>
        <taxon>Eukaryota</taxon>
        <taxon>Fungi</taxon>
        <taxon>Dikarya</taxon>
        <taxon>Ascomycota</taxon>
        <taxon>Pezizomycotina</taxon>
        <taxon>Sordariomycetes</taxon>
        <taxon>Xylariomycetidae</taxon>
        <taxon>Xylariales</taxon>
        <taxon>Microdochiaceae</taxon>
        <taxon>Microdochium</taxon>
    </lineage>
</organism>
<feature type="domain" description="Complex 1 LYR protein" evidence="7">
    <location>
        <begin position="69"/>
        <end position="125"/>
    </location>
</feature>
<dbReference type="OrthoDB" id="74240at2759"/>
<evidence type="ECO:0000256" key="4">
    <source>
        <dbReference type="ARBA" id="ARBA00023128"/>
    </source>
</evidence>
<evidence type="ECO:0000313" key="8">
    <source>
        <dbReference type="EMBL" id="KAH7018376.1"/>
    </source>
</evidence>
<reference evidence="8" key="1">
    <citation type="journal article" date="2021" name="Nat. Commun.">
        <title>Genetic determinants of endophytism in the Arabidopsis root mycobiome.</title>
        <authorList>
            <person name="Mesny F."/>
            <person name="Miyauchi S."/>
            <person name="Thiergart T."/>
            <person name="Pickel B."/>
            <person name="Atanasova L."/>
            <person name="Karlsson M."/>
            <person name="Huettel B."/>
            <person name="Barry K.W."/>
            <person name="Haridas S."/>
            <person name="Chen C."/>
            <person name="Bauer D."/>
            <person name="Andreopoulos W."/>
            <person name="Pangilinan J."/>
            <person name="LaButti K."/>
            <person name="Riley R."/>
            <person name="Lipzen A."/>
            <person name="Clum A."/>
            <person name="Drula E."/>
            <person name="Henrissat B."/>
            <person name="Kohler A."/>
            <person name="Grigoriev I.V."/>
            <person name="Martin F.M."/>
            <person name="Hacquard S."/>
        </authorList>
    </citation>
    <scope>NUCLEOTIDE SEQUENCE</scope>
    <source>
        <strain evidence="8">MPI-CAGE-CH-0230</strain>
    </source>
</reference>
<comment type="subcellular location">
    <subcellularLocation>
        <location evidence="1">Mitochondrion</location>
    </subcellularLocation>
</comment>
<evidence type="ECO:0000259" key="7">
    <source>
        <dbReference type="Pfam" id="PF05347"/>
    </source>
</evidence>
<evidence type="ECO:0000256" key="6">
    <source>
        <dbReference type="ARBA" id="ARBA00044735"/>
    </source>
</evidence>
<dbReference type="EMBL" id="JAGTJQ010000011">
    <property type="protein sequence ID" value="KAH7018376.1"/>
    <property type="molecule type" value="Genomic_DNA"/>
</dbReference>
<name>A0A9P9BKC8_9PEZI</name>
<evidence type="ECO:0000256" key="3">
    <source>
        <dbReference type="ARBA" id="ARBA00022946"/>
    </source>
</evidence>
<dbReference type="AlphaFoldDB" id="A0A9P9BKC8"/>
<evidence type="ECO:0000256" key="1">
    <source>
        <dbReference type="ARBA" id="ARBA00004173"/>
    </source>
</evidence>
<protein>
    <recommendedName>
        <fullName evidence="5">LYR motif-containing protein 2</fullName>
    </recommendedName>
</protein>
<dbReference type="PANTHER" id="PTHR13675:SF0">
    <property type="entry name" value="LYR MOTIF-CONTAINING PROTEIN 2"/>
    <property type="match status" value="1"/>
</dbReference>
<keyword evidence="4" id="KW-0496">Mitochondrion</keyword>
<evidence type="ECO:0000313" key="9">
    <source>
        <dbReference type="Proteomes" id="UP000756346"/>
    </source>
</evidence>
<evidence type="ECO:0000256" key="5">
    <source>
        <dbReference type="ARBA" id="ARBA00026235"/>
    </source>
</evidence>
<dbReference type="GeneID" id="70190656"/>
<comment type="similarity">
    <text evidence="2">Belongs to the complex I LYR family.</text>
</comment>